<keyword evidence="2" id="KW-0274">FAD</keyword>
<evidence type="ECO:0000256" key="1">
    <source>
        <dbReference type="ARBA" id="ARBA00022630"/>
    </source>
</evidence>
<dbReference type="InterPro" id="IPR036188">
    <property type="entry name" value="FAD/NAD-bd_sf"/>
</dbReference>
<dbReference type="PANTHER" id="PTHR46972:SF1">
    <property type="entry name" value="FAD DEPENDENT OXIDOREDUCTASE DOMAIN-CONTAINING PROTEIN"/>
    <property type="match status" value="1"/>
</dbReference>
<dbReference type="GO" id="GO:0071949">
    <property type="term" value="F:FAD binding"/>
    <property type="evidence" value="ECO:0007669"/>
    <property type="project" value="InterPro"/>
</dbReference>
<evidence type="ECO:0000313" key="7">
    <source>
        <dbReference type="Proteomes" id="UP000800039"/>
    </source>
</evidence>
<evidence type="ECO:0000256" key="2">
    <source>
        <dbReference type="ARBA" id="ARBA00022827"/>
    </source>
</evidence>
<dbReference type="AlphaFoldDB" id="A0A9P4G7S3"/>
<feature type="domain" description="FAD-binding" evidence="5">
    <location>
        <begin position="11"/>
        <end position="181"/>
    </location>
</feature>
<sequence>MPSTTPTPKLAIIGAGPVSLTLANILQKNCIPFTIFEASPTFRTQGGSLDLHPESGQLALKEAGLWNQFMKHARPESDVMKIVSLDGEVLWDENGADKHEVKEDEKFNGRPEIDRVMLLKILSENLKSDNVQLGRKLQEIVPSVADGSKYDLHFADGTQETAFDLVVGGDGAWSKVRNLLSDTKPDYSGISAVEFWCHDIKKNPWLLDYIGEGSMMALGEGCAVQAQRQGDGSLRAYAALRVPEDFLETCGINWSDTDNARIQYVERYFSHICNDLKRIVLESPDGLFLRPLYELPVGFTWPSRSGITLIGDAAHVFTPYAGEGVNVGMNDALVLAREIANAYNNETDLGEATRAYEQEMFPRAAKAAAKTMRGKINHFSANGGKEFADMFKAHYYGSSKAGVVRDSVNLADTMHDGSKIDIPRN</sequence>
<dbReference type="PANTHER" id="PTHR46972">
    <property type="entry name" value="MONOOXYGENASE ASQM-RELATED"/>
    <property type="match status" value="1"/>
</dbReference>
<evidence type="ECO:0000256" key="4">
    <source>
        <dbReference type="ARBA" id="ARBA00023033"/>
    </source>
</evidence>
<evidence type="ECO:0000256" key="3">
    <source>
        <dbReference type="ARBA" id="ARBA00023002"/>
    </source>
</evidence>
<dbReference type="EMBL" id="ML976620">
    <property type="protein sequence ID" value="KAF1840569.1"/>
    <property type="molecule type" value="Genomic_DNA"/>
</dbReference>
<dbReference type="GeneID" id="63851669"/>
<dbReference type="OrthoDB" id="655030at2759"/>
<dbReference type="Proteomes" id="UP000800039">
    <property type="component" value="Unassembled WGS sequence"/>
</dbReference>
<dbReference type="Pfam" id="PF01494">
    <property type="entry name" value="FAD_binding_3"/>
    <property type="match status" value="2"/>
</dbReference>
<dbReference type="GO" id="GO:0004497">
    <property type="term" value="F:monooxygenase activity"/>
    <property type="evidence" value="ECO:0007669"/>
    <property type="project" value="UniProtKB-KW"/>
</dbReference>
<feature type="domain" description="FAD-binding" evidence="5">
    <location>
        <begin position="307"/>
        <end position="369"/>
    </location>
</feature>
<dbReference type="SUPFAM" id="SSF51905">
    <property type="entry name" value="FAD/NAD(P)-binding domain"/>
    <property type="match status" value="1"/>
</dbReference>
<keyword evidence="3" id="KW-0560">Oxidoreductase</keyword>
<dbReference type="Gene3D" id="3.50.50.60">
    <property type="entry name" value="FAD/NAD(P)-binding domain"/>
    <property type="match status" value="1"/>
</dbReference>
<accession>A0A9P4G7S3</accession>
<comment type="caution">
    <text evidence="6">The sequence shown here is derived from an EMBL/GenBank/DDBJ whole genome shotgun (WGS) entry which is preliminary data.</text>
</comment>
<evidence type="ECO:0000259" key="5">
    <source>
        <dbReference type="Pfam" id="PF01494"/>
    </source>
</evidence>
<protein>
    <submittedName>
        <fullName evidence="6">FAD/NAD(P)-binding domain-containing protein</fullName>
    </submittedName>
</protein>
<keyword evidence="1" id="KW-0285">Flavoprotein</keyword>
<gene>
    <name evidence="6" type="ORF">K460DRAFT_371771</name>
</gene>
<evidence type="ECO:0000313" key="6">
    <source>
        <dbReference type="EMBL" id="KAF1840569.1"/>
    </source>
</evidence>
<proteinExistence type="predicted"/>
<dbReference type="RefSeq" id="XP_040783132.1">
    <property type="nucleotide sequence ID" value="XM_040934418.1"/>
</dbReference>
<keyword evidence="4" id="KW-0503">Monooxygenase</keyword>
<name>A0A9P4G7S3_9PLEO</name>
<dbReference type="InterPro" id="IPR002938">
    <property type="entry name" value="FAD-bd"/>
</dbReference>
<keyword evidence="7" id="KW-1185">Reference proteome</keyword>
<organism evidence="6 7">
    <name type="scientific">Cucurbitaria berberidis CBS 394.84</name>
    <dbReference type="NCBI Taxonomy" id="1168544"/>
    <lineage>
        <taxon>Eukaryota</taxon>
        <taxon>Fungi</taxon>
        <taxon>Dikarya</taxon>
        <taxon>Ascomycota</taxon>
        <taxon>Pezizomycotina</taxon>
        <taxon>Dothideomycetes</taxon>
        <taxon>Pleosporomycetidae</taxon>
        <taxon>Pleosporales</taxon>
        <taxon>Pleosporineae</taxon>
        <taxon>Cucurbitariaceae</taxon>
        <taxon>Cucurbitaria</taxon>
    </lineage>
</organism>
<dbReference type="PRINTS" id="PR00420">
    <property type="entry name" value="RNGMNOXGNASE"/>
</dbReference>
<reference evidence="6" key="1">
    <citation type="submission" date="2020-01" db="EMBL/GenBank/DDBJ databases">
        <authorList>
            <consortium name="DOE Joint Genome Institute"/>
            <person name="Haridas S."/>
            <person name="Albert R."/>
            <person name="Binder M."/>
            <person name="Bloem J."/>
            <person name="Labutti K."/>
            <person name="Salamov A."/>
            <person name="Andreopoulos B."/>
            <person name="Baker S.E."/>
            <person name="Barry K."/>
            <person name="Bills G."/>
            <person name="Bluhm B.H."/>
            <person name="Cannon C."/>
            <person name="Castanera R."/>
            <person name="Culley D.E."/>
            <person name="Daum C."/>
            <person name="Ezra D."/>
            <person name="Gonzalez J.B."/>
            <person name="Henrissat B."/>
            <person name="Kuo A."/>
            <person name="Liang C."/>
            <person name="Lipzen A."/>
            <person name="Lutzoni F."/>
            <person name="Magnuson J."/>
            <person name="Mondo S."/>
            <person name="Nolan M."/>
            <person name="Ohm R."/>
            <person name="Pangilinan J."/>
            <person name="Park H.-J."/>
            <person name="Ramirez L."/>
            <person name="Alfaro M."/>
            <person name="Sun H."/>
            <person name="Tritt A."/>
            <person name="Yoshinaga Y."/>
            <person name="Zwiers L.-H."/>
            <person name="Turgeon B.G."/>
            <person name="Goodwin S.B."/>
            <person name="Spatafora J.W."/>
            <person name="Crous P.W."/>
            <person name="Grigoriev I.V."/>
        </authorList>
    </citation>
    <scope>NUCLEOTIDE SEQUENCE</scope>
    <source>
        <strain evidence="6">CBS 394.84</strain>
    </source>
</reference>